<evidence type="ECO:0000256" key="4">
    <source>
        <dbReference type="ARBA" id="ARBA00016244"/>
    </source>
</evidence>
<keyword evidence="5" id="KW-0964">Secreted</keyword>
<feature type="domain" description="Flagellar hook-associated protein FlgK helical" evidence="9">
    <location>
        <begin position="89"/>
        <end position="323"/>
    </location>
</feature>
<dbReference type="GO" id="GO:0005198">
    <property type="term" value="F:structural molecule activity"/>
    <property type="evidence" value="ECO:0007669"/>
    <property type="project" value="InterPro"/>
</dbReference>
<dbReference type="InterPro" id="IPR001444">
    <property type="entry name" value="Flag_bb_rod_N"/>
</dbReference>
<dbReference type="SUPFAM" id="SSF64518">
    <property type="entry name" value="Phase 1 flagellin"/>
    <property type="match status" value="1"/>
</dbReference>
<organism evidence="10 11">
    <name type="scientific">Stakelama marina</name>
    <dbReference type="NCBI Taxonomy" id="2826939"/>
    <lineage>
        <taxon>Bacteria</taxon>
        <taxon>Pseudomonadati</taxon>
        <taxon>Pseudomonadota</taxon>
        <taxon>Alphaproteobacteria</taxon>
        <taxon>Sphingomonadales</taxon>
        <taxon>Sphingomonadaceae</taxon>
        <taxon>Stakelama</taxon>
    </lineage>
</organism>
<dbReference type="AlphaFoldDB" id="A0A8T4IF74"/>
<keyword evidence="6" id="KW-0975">Bacterial flagellum</keyword>
<reference evidence="10" key="1">
    <citation type="submission" date="2021-04" db="EMBL/GenBank/DDBJ databases">
        <title>Ouciella asimina sp. nov., isolated from the surface seawater in the hydrothermal field of Okinawa Trough.</title>
        <authorList>
            <person name="Shuang W."/>
        </authorList>
    </citation>
    <scope>NUCLEOTIDE SEQUENCE</scope>
    <source>
        <strain evidence="10">LXI357</strain>
    </source>
</reference>
<comment type="caution">
    <text evidence="10">The sequence shown here is derived from an EMBL/GenBank/DDBJ whole genome shotgun (WGS) entry which is preliminary data.</text>
</comment>
<dbReference type="RefSeq" id="WP_284052212.1">
    <property type="nucleotide sequence ID" value="NZ_JAGRQC010000001.1"/>
</dbReference>
<comment type="subcellular location">
    <subcellularLocation>
        <location evidence="1">Bacterial flagellum basal body</location>
    </subcellularLocation>
    <subcellularLocation>
        <location evidence="2">Secreted</location>
    </subcellularLocation>
</comment>
<evidence type="ECO:0000256" key="3">
    <source>
        <dbReference type="ARBA" id="ARBA00009677"/>
    </source>
</evidence>
<dbReference type="Pfam" id="PF00460">
    <property type="entry name" value="Flg_bb_rod"/>
    <property type="match status" value="1"/>
</dbReference>
<protein>
    <recommendedName>
        <fullName evidence="4">Flagellar hook-associated protein 1</fullName>
    </recommendedName>
</protein>
<dbReference type="PROSITE" id="PS00588">
    <property type="entry name" value="FLAGELLA_BB_ROD"/>
    <property type="match status" value="1"/>
</dbReference>
<evidence type="ECO:0000256" key="1">
    <source>
        <dbReference type="ARBA" id="ARBA00004117"/>
    </source>
</evidence>
<comment type="similarity">
    <text evidence="3">Belongs to the flagella basal body rod proteins family.</text>
</comment>
<dbReference type="PANTHER" id="PTHR30033">
    <property type="entry name" value="FLAGELLAR HOOK-ASSOCIATED PROTEIN 1"/>
    <property type="match status" value="1"/>
</dbReference>
<feature type="domain" description="Flagellar basal-body/hook protein C-terminal" evidence="8">
    <location>
        <begin position="658"/>
        <end position="696"/>
    </location>
</feature>
<evidence type="ECO:0000259" key="7">
    <source>
        <dbReference type="Pfam" id="PF00460"/>
    </source>
</evidence>
<evidence type="ECO:0000256" key="5">
    <source>
        <dbReference type="ARBA" id="ARBA00022525"/>
    </source>
</evidence>
<dbReference type="GO" id="GO:0005576">
    <property type="term" value="C:extracellular region"/>
    <property type="evidence" value="ECO:0007669"/>
    <property type="project" value="UniProtKB-SubCell"/>
</dbReference>
<keyword evidence="11" id="KW-1185">Reference proteome</keyword>
<keyword evidence="10" id="KW-0969">Cilium</keyword>
<dbReference type="InterPro" id="IPR053927">
    <property type="entry name" value="FlgK_helical"/>
</dbReference>
<dbReference type="Pfam" id="PF22638">
    <property type="entry name" value="FlgK_D1"/>
    <property type="match status" value="1"/>
</dbReference>
<dbReference type="InterPro" id="IPR010930">
    <property type="entry name" value="Flg_bb/hook_C_dom"/>
</dbReference>
<name>A0A8T4IF74_9SPHN</name>
<dbReference type="GO" id="GO:0009424">
    <property type="term" value="C:bacterial-type flagellum hook"/>
    <property type="evidence" value="ECO:0007669"/>
    <property type="project" value="InterPro"/>
</dbReference>
<evidence type="ECO:0000256" key="6">
    <source>
        <dbReference type="ARBA" id="ARBA00023143"/>
    </source>
</evidence>
<evidence type="ECO:0000313" key="11">
    <source>
        <dbReference type="Proteomes" id="UP000676996"/>
    </source>
</evidence>
<feature type="domain" description="Flagellar basal body rod protein N-terminal" evidence="7">
    <location>
        <begin position="9"/>
        <end position="36"/>
    </location>
</feature>
<dbReference type="Pfam" id="PF06429">
    <property type="entry name" value="Flg_bbr_C"/>
    <property type="match status" value="1"/>
</dbReference>
<evidence type="ECO:0000256" key="2">
    <source>
        <dbReference type="ARBA" id="ARBA00004613"/>
    </source>
</evidence>
<dbReference type="InterPro" id="IPR019776">
    <property type="entry name" value="Flagellar_basal_body_rod_CS"/>
</dbReference>
<dbReference type="InterPro" id="IPR002371">
    <property type="entry name" value="FlgK"/>
</dbReference>
<sequence>MSLSEILGSAVSGLSAAQAGLRSVSNNIANVSTPGYARERVSLSTGVTQGRVSGVVIGEPARVADRFLEQSVYLRSGDMGRADVTANYLDRLQALLGEPGAESGLPARLDAIAASAIEMTGAQSSTQTASAFTSNVQDAVASLRQLDSDVAVLRGDVESEVGYSVDQINGLLQRIHTLNATVAQQQGLGRSTAGAEGQRMSAIEELSGMMKISTRQQPDGRINIDAANGAVLVDGRLRQLSYPVAGDGVAQPSYPVIDIRFANSSGEPGAATGEKLDTAAIGGKLGGLLDLRDRALPGFSDQLGSLFGGLAETLNAVSNAGTTFPPPNRLEGRPTGLIGGDRLGFTGQAVFAVTDQKGVLVASTSVDFDALGAGATVDDAIAAINAGLGGQATASLQGGSLTLAATSSANGVAIGQGTPPSARAGNGFSHYFGMNDILRSESGTLVAPGFDAGDPHGFGAGETAQIVLRDSAGRTLGKATLTGSVGPTFGDLVTELNQGTLGAFGTFALDDRGRMKFDANPSVAGASISIPSDSTSRYGTGVSFSTLSGLTGHASGLDSAAVRSAVLSDPRKLPLAQLQTGAAVGQPAVGSGDTRGAGGFVDALAAVVDFGKDGASTIERFSSLLMGRTGTEAAQAKDMLSDATARRDDAVNRRDSYAGVNLDEELSQMVVLQNSYSAAARVMTTATKMYDTLLEMVR</sequence>
<evidence type="ECO:0000259" key="9">
    <source>
        <dbReference type="Pfam" id="PF22638"/>
    </source>
</evidence>
<keyword evidence="10" id="KW-0282">Flagellum</keyword>
<gene>
    <name evidence="10" type="ORF">J7S20_00180</name>
</gene>
<dbReference type="GO" id="GO:0009425">
    <property type="term" value="C:bacterial-type flagellum basal body"/>
    <property type="evidence" value="ECO:0007669"/>
    <property type="project" value="UniProtKB-SubCell"/>
</dbReference>
<dbReference type="PRINTS" id="PR01005">
    <property type="entry name" value="FLGHOOKAP1"/>
</dbReference>
<accession>A0A8T4IF74</accession>
<dbReference type="GO" id="GO:0044780">
    <property type="term" value="P:bacterial-type flagellum assembly"/>
    <property type="evidence" value="ECO:0007669"/>
    <property type="project" value="InterPro"/>
</dbReference>
<dbReference type="Proteomes" id="UP000676996">
    <property type="component" value="Unassembled WGS sequence"/>
</dbReference>
<dbReference type="EMBL" id="JAGRQC010000001">
    <property type="protein sequence ID" value="MBR0550916.1"/>
    <property type="molecule type" value="Genomic_DNA"/>
</dbReference>
<dbReference type="PANTHER" id="PTHR30033:SF2">
    <property type="entry name" value="FLAGELLAR HOOK PROTEIN"/>
    <property type="match status" value="1"/>
</dbReference>
<proteinExistence type="inferred from homology"/>
<evidence type="ECO:0000313" key="10">
    <source>
        <dbReference type="EMBL" id="MBR0550916.1"/>
    </source>
</evidence>
<evidence type="ECO:0000259" key="8">
    <source>
        <dbReference type="Pfam" id="PF06429"/>
    </source>
</evidence>
<keyword evidence="10" id="KW-0966">Cell projection</keyword>